<feature type="transmembrane region" description="Helical" evidence="1">
    <location>
        <begin position="41"/>
        <end position="60"/>
    </location>
</feature>
<reference evidence="2 3" key="1">
    <citation type="journal article" date="2019" name="Int. J. Syst. Evol. Microbiol.">
        <title>The Global Catalogue of Microorganisms (GCM) 10K type strain sequencing project: providing services to taxonomists for standard genome sequencing and annotation.</title>
        <authorList>
            <consortium name="The Broad Institute Genomics Platform"/>
            <consortium name="The Broad Institute Genome Sequencing Center for Infectious Disease"/>
            <person name="Wu L."/>
            <person name="Ma J."/>
        </authorList>
    </citation>
    <scope>NUCLEOTIDE SEQUENCE [LARGE SCALE GENOMIC DNA]</scope>
    <source>
        <strain evidence="2 3">CGMCC 1.10593</strain>
    </source>
</reference>
<dbReference type="Proteomes" id="UP001597052">
    <property type="component" value="Unassembled WGS sequence"/>
</dbReference>
<evidence type="ECO:0000313" key="2">
    <source>
        <dbReference type="EMBL" id="MFD1642924.1"/>
    </source>
</evidence>
<feature type="transmembrane region" description="Helical" evidence="1">
    <location>
        <begin position="72"/>
        <end position="90"/>
    </location>
</feature>
<keyword evidence="1" id="KW-0812">Transmembrane</keyword>
<comment type="caution">
    <text evidence="2">The sequence shown here is derived from an EMBL/GenBank/DDBJ whole genome shotgun (WGS) entry which is preliminary data.</text>
</comment>
<accession>A0ABD6D9F3</accession>
<feature type="transmembrane region" description="Helical" evidence="1">
    <location>
        <begin position="96"/>
        <end position="117"/>
    </location>
</feature>
<evidence type="ECO:0000256" key="1">
    <source>
        <dbReference type="SAM" id="Phobius"/>
    </source>
</evidence>
<keyword evidence="1" id="KW-0472">Membrane</keyword>
<proteinExistence type="predicted"/>
<keyword evidence="1" id="KW-1133">Transmembrane helix</keyword>
<protein>
    <recommendedName>
        <fullName evidence="4">SPW repeat-containing protein</fullName>
    </recommendedName>
</protein>
<name>A0ABD6D9F3_9EURY</name>
<evidence type="ECO:0008006" key="4">
    <source>
        <dbReference type="Google" id="ProtNLM"/>
    </source>
</evidence>
<keyword evidence="3" id="KW-1185">Reference proteome</keyword>
<dbReference type="RefSeq" id="WP_256396547.1">
    <property type="nucleotide sequence ID" value="NZ_JANHDJ010000004.1"/>
</dbReference>
<sequence length="131" mass="14207">MAPRDFEPYFPNRPPTWVEVIGSVATTGLLLPNLVAEVDSFMIAAAGFILFLLALPFEVVEDCFHRIGMSGRGLLVLGVFIGVQLIAELAPQLTPILIDASTGGLLATLLYFTAFLAKERTVSGWRVTPDE</sequence>
<dbReference type="AlphaFoldDB" id="A0ABD6D9F3"/>
<evidence type="ECO:0000313" key="3">
    <source>
        <dbReference type="Proteomes" id="UP001597052"/>
    </source>
</evidence>
<gene>
    <name evidence="2" type="ORF">ACFSBW_13695</name>
</gene>
<dbReference type="EMBL" id="JBHUDM010000004">
    <property type="protein sequence ID" value="MFD1642924.1"/>
    <property type="molecule type" value="Genomic_DNA"/>
</dbReference>
<organism evidence="2 3">
    <name type="scientific">Halohasta litorea</name>
    <dbReference type="NCBI Taxonomy" id="869891"/>
    <lineage>
        <taxon>Archaea</taxon>
        <taxon>Methanobacteriati</taxon>
        <taxon>Methanobacteriota</taxon>
        <taxon>Stenosarchaea group</taxon>
        <taxon>Halobacteria</taxon>
        <taxon>Halobacteriales</taxon>
        <taxon>Haloferacaceae</taxon>
        <taxon>Halohasta</taxon>
    </lineage>
</organism>